<evidence type="ECO:0000313" key="1">
    <source>
        <dbReference type="EMBL" id="KAA8649876.1"/>
    </source>
</evidence>
<dbReference type="EMBL" id="QUQM01000001">
    <property type="protein sequence ID" value="KAA8649876.1"/>
    <property type="molecule type" value="Genomic_DNA"/>
</dbReference>
<name>A0A5M9MVC6_9EURO</name>
<dbReference type="RefSeq" id="XP_033429237.1">
    <property type="nucleotide sequence ID" value="XM_033567242.1"/>
</dbReference>
<dbReference type="AlphaFoldDB" id="A0A5M9MVC6"/>
<dbReference type="GeneID" id="54325257"/>
<protein>
    <submittedName>
        <fullName evidence="1">Uncharacterized protein</fullName>
    </submittedName>
</protein>
<dbReference type="Proteomes" id="UP000324241">
    <property type="component" value="Unassembled WGS sequence"/>
</dbReference>
<accession>A0A5M9MVC6</accession>
<sequence length="110" mass="12284">MSIKAKMPIWGRILPLRHQTLPPSLPHRRPAACQDVNPRVSLDRSNFEVDLVDARPLEPSRLPATNPKAVSHDTVPRLFRTLGVTHETCAAPRLSPKTSDSRLFGFLCVL</sequence>
<gene>
    <name evidence="1" type="ORF">ATNIH1004_002555</name>
</gene>
<comment type="caution">
    <text evidence="1">The sequence shown here is derived from an EMBL/GenBank/DDBJ whole genome shotgun (WGS) entry which is preliminary data.</text>
</comment>
<proteinExistence type="predicted"/>
<evidence type="ECO:0000313" key="2">
    <source>
        <dbReference type="Proteomes" id="UP000324241"/>
    </source>
</evidence>
<organism evidence="1 2">
    <name type="scientific">Aspergillus tanneri</name>
    <dbReference type="NCBI Taxonomy" id="1220188"/>
    <lineage>
        <taxon>Eukaryota</taxon>
        <taxon>Fungi</taxon>
        <taxon>Dikarya</taxon>
        <taxon>Ascomycota</taxon>
        <taxon>Pezizomycotina</taxon>
        <taxon>Eurotiomycetes</taxon>
        <taxon>Eurotiomycetidae</taxon>
        <taxon>Eurotiales</taxon>
        <taxon>Aspergillaceae</taxon>
        <taxon>Aspergillus</taxon>
        <taxon>Aspergillus subgen. Circumdati</taxon>
    </lineage>
</organism>
<reference evidence="1 2" key="1">
    <citation type="submission" date="2019-08" db="EMBL/GenBank/DDBJ databases">
        <title>The genome sequence of a newly discovered highly antifungal drug resistant Aspergillus species, Aspergillus tanneri NIH 1004.</title>
        <authorList>
            <person name="Mounaud S."/>
            <person name="Singh I."/>
            <person name="Joardar V."/>
            <person name="Pakala S."/>
            <person name="Pakala S."/>
            <person name="Venepally P."/>
            <person name="Chung J.K."/>
            <person name="Losada L."/>
            <person name="Nierman W.C."/>
        </authorList>
    </citation>
    <scope>NUCLEOTIDE SEQUENCE [LARGE SCALE GENOMIC DNA]</scope>
    <source>
        <strain evidence="1 2">NIH1004</strain>
    </source>
</reference>